<evidence type="ECO:0000256" key="1">
    <source>
        <dbReference type="SAM" id="MobiDB-lite"/>
    </source>
</evidence>
<reference evidence="2" key="2">
    <citation type="journal article" date="2020" name="Microorganisms">
        <title>Osmotic Adaptation and Compatible Solute Biosynthesis of Phototrophic Bacteria as Revealed from Genome Analyses.</title>
        <authorList>
            <person name="Imhoff J.F."/>
            <person name="Rahn T."/>
            <person name="Kunzel S."/>
            <person name="Keller A."/>
            <person name="Neulinger S.C."/>
        </authorList>
    </citation>
    <scope>NUCLEOTIDE SEQUENCE</scope>
    <source>
        <strain evidence="2">DSM 9154</strain>
    </source>
</reference>
<gene>
    <name evidence="2" type="ORF">CKO21_05840</name>
</gene>
<sequence>MVAPVEQRRRVASPLATTDRLTSDGEIHGRDERRAMTSPATTPLSDDDRRRVSDRLRAVRAYGDLDQVAEFLGLVPLQARTYLLTHVLKTDEIRVYRHEVTAADVRAEQLAKDTRTPAAWRQWLARSRQLFSDDPWRVAEQYFFLSEPGRNVVYWALTRDERYALRQLSEKRWRDLNVAFSEQRAANRMRRAPLDQTA</sequence>
<evidence type="ECO:0000313" key="2">
    <source>
        <dbReference type="EMBL" id="MBK1696763.1"/>
    </source>
</evidence>
<keyword evidence="3" id="KW-1185">Reference proteome</keyword>
<feature type="compositionally biased region" description="Basic and acidic residues" evidence="1">
    <location>
        <begin position="21"/>
        <end position="35"/>
    </location>
</feature>
<evidence type="ECO:0000313" key="3">
    <source>
        <dbReference type="Proteomes" id="UP000778970"/>
    </source>
</evidence>
<accession>A0A934UZI0</accession>
<reference evidence="2" key="1">
    <citation type="submission" date="2017-08" db="EMBL/GenBank/DDBJ databases">
        <authorList>
            <person name="Imhoff J.F."/>
            <person name="Rahn T."/>
            <person name="Kuenzel S."/>
            <person name="Neulinger S.C."/>
        </authorList>
    </citation>
    <scope>NUCLEOTIDE SEQUENCE</scope>
    <source>
        <strain evidence="2">DSM 9154</strain>
    </source>
</reference>
<dbReference type="Proteomes" id="UP000778970">
    <property type="component" value="Unassembled WGS sequence"/>
</dbReference>
<comment type="caution">
    <text evidence="2">The sequence shown here is derived from an EMBL/GenBank/DDBJ whole genome shotgun (WGS) entry which is preliminary data.</text>
</comment>
<protein>
    <submittedName>
        <fullName evidence="2">Uncharacterized protein</fullName>
    </submittedName>
</protein>
<proteinExistence type="predicted"/>
<organism evidence="2 3">
    <name type="scientific">Rhodovibrio salinarum</name>
    <dbReference type="NCBI Taxonomy" id="1087"/>
    <lineage>
        <taxon>Bacteria</taxon>
        <taxon>Pseudomonadati</taxon>
        <taxon>Pseudomonadota</taxon>
        <taxon>Alphaproteobacteria</taxon>
        <taxon>Rhodospirillales</taxon>
        <taxon>Rhodovibrionaceae</taxon>
        <taxon>Rhodovibrio</taxon>
    </lineage>
</organism>
<name>A0A934UZI0_9PROT</name>
<feature type="region of interest" description="Disordered" evidence="1">
    <location>
        <begin position="1"/>
        <end position="49"/>
    </location>
</feature>
<dbReference type="AlphaFoldDB" id="A0A934UZI0"/>
<dbReference type="EMBL" id="NRRE01000020">
    <property type="protein sequence ID" value="MBK1696763.1"/>
    <property type="molecule type" value="Genomic_DNA"/>
</dbReference>